<evidence type="ECO:0000256" key="5">
    <source>
        <dbReference type="ARBA" id="ARBA00023136"/>
    </source>
</evidence>
<reference evidence="8 9" key="1">
    <citation type="submission" date="2024-09" db="EMBL/GenBank/DDBJ databases">
        <authorList>
            <person name="Sun Q."/>
            <person name="Mori K."/>
        </authorList>
    </citation>
    <scope>NUCLEOTIDE SEQUENCE [LARGE SCALE GENOMIC DNA]</scope>
    <source>
        <strain evidence="8 9">NCAIM B.02604</strain>
    </source>
</reference>
<keyword evidence="4 6" id="KW-1133">Transmembrane helix</keyword>
<feature type="transmembrane region" description="Helical" evidence="6">
    <location>
        <begin position="222"/>
        <end position="248"/>
    </location>
</feature>
<dbReference type="EMBL" id="JBHLUB010000032">
    <property type="protein sequence ID" value="MFC0582938.1"/>
    <property type="molecule type" value="Genomic_DNA"/>
</dbReference>
<evidence type="ECO:0000256" key="1">
    <source>
        <dbReference type="ARBA" id="ARBA00004651"/>
    </source>
</evidence>
<feature type="transmembrane region" description="Helical" evidence="6">
    <location>
        <begin position="565"/>
        <end position="583"/>
    </location>
</feature>
<feature type="transmembrane region" description="Helical" evidence="6">
    <location>
        <begin position="529"/>
        <end position="553"/>
    </location>
</feature>
<comment type="subcellular location">
    <subcellularLocation>
        <location evidence="1">Cell membrane</location>
        <topology evidence="1">Multi-pass membrane protein</topology>
    </subcellularLocation>
</comment>
<feature type="transmembrane region" description="Helical" evidence="6">
    <location>
        <begin position="415"/>
        <end position="433"/>
    </location>
</feature>
<evidence type="ECO:0000256" key="4">
    <source>
        <dbReference type="ARBA" id="ARBA00022989"/>
    </source>
</evidence>
<feature type="transmembrane region" description="Helical" evidence="6">
    <location>
        <begin position="189"/>
        <end position="210"/>
    </location>
</feature>
<dbReference type="Pfam" id="PF09678">
    <property type="entry name" value="Caa3_CtaG"/>
    <property type="match status" value="1"/>
</dbReference>
<feature type="transmembrane region" description="Helical" evidence="6">
    <location>
        <begin position="647"/>
        <end position="668"/>
    </location>
</feature>
<name>A0ABV6PCV6_9MICC</name>
<dbReference type="InterPro" id="IPR019108">
    <property type="entry name" value="Caa3_assmbl_CtaG-rel"/>
</dbReference>
<feature type="transmembrane region" description="Helical" evidence="6">
    <location>
        <begin position="53"/>
        <end position="80"/>
    </location>
</feature>
<protein>
    <submittedName>
        <fullName evidence="8">Cytochrome c oxidase assembly protein</fullName>
    </submittedName>
</protein>
<evidence type="ECO:0000256" key="6">
    <source>
        <dbReference type="SAM" id="Phobius"/>
    </source>
</evidence>
<comment type="caution">
    <text evidence="8">The sequence shown here is derived from an EMBL/GenBank/DDBJ whole genome shotgun (WGS) entry which is preliminary data.</text>
</comment>
<sequence>MASTPLIRQLNRITYWVLPAGIALTLAVLVGTMAATGLNQAGSIVDAGALTRWALPVFTTTSHTAMTITLGALIVATTLLPHYTRIIPRADEADKPGRVPEGERFHPVFASTLKIAAVASMVWTIAALGTLVFSFSDLSGMPVSASEGFSGGFIAFAQQISVGQAWLAVTLIAAVTSTLVMALRSYPGLFLTALLGFTAIIPLALIGHSAGGDDHYAAVNSILLHLIGVIAWAGGLIVLAILGPKLLAEDKVLPRSKRAGARQGSGERSLMATVVARYSVLAMLGIITVAISGIVNAQIRMEHWHQIASPWGMMVLTKLVLTMVLGVIGFIHRQWLIPKLGGNDGKARGLFWWLVAAEVLIMGAVMAVAVVLGSTAPPKPEEISPNASPARILTGYELPPEFTLEQWWLQWRWDWLWIAITIFLAVWYVRAMLRLRARGDNWSLLRTVSFLLGLLLLFYTTSGALTVYGMVLFSAHMIEHMTLTMIIPIFLVLGMPITLALKSLPVRTDGSWGPREWILWLIQSPWAKFFTNPVVASANVAGSIVAFYFTPFFNWAVSEHPGHEFMIFHFLFAGYIFTAVMIGEDPLPTQPPYPLRLVLLFVTMAMHAFISLAITTGDNLLAADWYGNMGRPWGPDAITDQHLGGSVMWGIGELPTLAMAVIVAVIWARQDKKEAVRQDRQADRDHDAELAAYNEMFAVMAEQDESADRKPGKDRA</sequence>
<keyword evidence="2" id="KW-1003">Cell membrane</keyword>
<dbReference type="InterPro" id="IPR032694">
    <property type="entry name" value="CopC/D"/>
</dbReference>
<feature type="transmembrane region" description="Helical" evidence="6">
    <location>
        <begin position="445"/>
        <end position="471"/>
    </location>
</feature>
<feature type="transmembrane region" description="Helical" evidence="6">
    <location>
        <begin position="595"/>
        <end position="614"/>
    </location>
</feature>
<dbReference type="Proteomes" id="UP001589862">
    <property type="component" value="Unassembled WGS sequence"/>
</dbReference>
<gene>
    <name evidence="8" type="ORF">ACFFFR_11215</name>
</gene>
<keyword evidence="3 6" id="KW-0812">Transmembrane</keyword>
<evidence type="ECO:0000313" key="9">
    <source>
        <dbReference type="Proteomes" id="UP001589862"/>
    </source>
</evidence>
<organism evidence="8 9">
    <name type="scientific">Micrococcoides hystricis</name>
    <dbReference type="NCBI Taxonomy" id="1572761"/>
    <lineage>
        <taxon>Bacteria</taxon>
        <taxon>Bacillati</taxon>
        <taxon>Actinomycetota</taxon>
        <taxon>Actinomycetes</taxon>
        <taxon>Micrococcales</taxon>
        <taxon>Micrococcaceae</taxon>
        <taxon>Micrococcoides</taxon>
    </lineage>
</organism>
<proteinExistence type="predicted"/>
<evidence type="ECO:0000259" key="7">
    <source>
        <dbReference type="Pfam" id="PF05425"/>
    </source>
</evidence>
<feature type="transmembrane region" description="Helical" evidence="6">
    <location>
        <begin position="269"/>
        <end position="291"/>
    </location>
</feature>
<feature type="transmembrane region" description="Helical" evidence="6">
    <location>
        <begin position="115"/>
        <end position="136"/>
    </location>
</feature>
<accession>A0ABV6PCV6</accession>
<keyword evidence="5 6" id="KW-0472">Membrane</keyword>
<keyword evidence="9" id="KW-1185">Reference proteome</keyword>
<feature type="transmembrane region" description="Helical" evidence="6">
    <location>
        <begin position="351"/>
        <end position="372"/>
    </location>
</feature>
<dbReference type="RefSeq" id="WP_377460496.1">
    <property type="nucleotide sequence ID" value="NZ_JBHLUB010000032.1"/>
</dbReference>
<feature type="domain" description="Copper resistance protein D" evidence="7">
    <location>
        <begin position="273"/>
        <end position="372"/>
    </location>
</feature>
<feature type="transmembrane region" description="Helical" evidence="6">
    <location>
        <begin position="311"/>
        <end position="331"/>
    </location>
</feature>
<feature type="transmembrane region" description="Helical" evidence="6">
    <location>
        <begin position="483"/>
        <end position="501"/>
    </location>
</feature>
<feature type="transmembrane region" description="Helical" evidence="6">
    <location>
        <begin position="12"/>
        <end position="33"/>
    </location>
</feature>
<evidence type="ECO:0000256" key="2">
    <source>
        <dbReference type="ARBA" id="ARBA00022475"/>
    </source>
</evidence>
<dbReference type="PANTHER" id="PTHR34820">
    <property type="entry name" value="INNER MEMBRANE PROTEIN YEBZ"/>
    <property type="match status" value="1"/>
</dbReference>
<evidence type="ECO:0000313" key="8">
    <source>
        <dbReference type="EMBL" id="MFC0582938.1"/>
    </source>
</evidence>
<dbReference type="PANTHER" id="PTHR34820:SF4">
    <property type="entry name" value="INNER MEMBRANE PROTEIN YEBZ"/>
    <property type="match status" value="1"/>
</dbReference>
<dbReference type="InterPro" id="IPR008457">
    <property type="entry name" value="Cu-R_CopD_dom"/>
</dbReference>
<dbReference type="Pfam" id="PF05425">
    <property type="entry name" value="CopD"/>
    <property type="match status" value="1"/>
</dbReference>
<feature type="transmembrane region" description="Helical" evidence="6">
    <location>
        <begin position="156"/>
        <end position="182"/>
    </location>
</feature>
<evidence type="ECO:0000256" key="3">
    <source>
        <dbReference type="ARBA" id="ARBA00022692"/>
    </source>
</evidence>